<evidence type="ECO:0000313" key="3">
    <source>
        <dbReference type="Proteomes" id="UP001166674"/>
    </source>
</evidence>
<dbReference type="InterPro" id="IPR031526">
    <property type="entry name" value="DUF4698"/>
</dbReference>
<feature type="region of interest" description="Disordered" evidence="1">
    <location>
        <begin position="69"/>
        <end position="122"/>
    </location>
</feature>
<dbReference type="Proteomes" id="UP001166674">
    <property type="component" value="Unassembled WGS sequence"/>
</dbReference>
<feature type="compositionally biased region" description="Polar residues" evidence="1">
    <location>
        <begin position="429"/>
        <end position="448"/>
    </location>
</feature>
<evidence type="ECO:0000313" key="2">
    <source>
        <dbReference type="EMBL" id="MBZ3881104.1"/>
    </source>
</evidence>
<proteinExistence type="predicted"/>
<dbReference type="AlphaFoldDB" id="A0AA41MZN2"/>
<keyword evidence="3" id="KW-1185">Reference proteome</keyword>
<feature type="region of interest" description="Disordered" evidence="1">
    <location>
        <begin position="510"/>
        <end position="541"/>
    </location>
</feature>
<dbReference type="EMBL" id="JAATJV010374999">
    <property type="protein sequence ID" value="MBZ3881104.1"/>
    <property type="molecule type" value="Genomic_DNA"/>
</dbReference>
<dbReference type="PANTHER" id="PTHR34754:SF1">
    <property type="entry name" value="COILED-COIL DOMAIN-CONTAINING PROTEIN 60"/>
    <property type="match status" value="1"/>
</dbReference>
<name>A0AA41MZN2_SCICA</name>
<sequence>MPNVRQPAGAPGALRAGTAAELVMIMNGPAHLGSGMDPEYQVRLGKEVPRRGDTVYLVYKPPIPKTQGERVLFSSAPPDCTGDSEIDLQGSRGWSEPLSPPTSGTPLASGHPPGPCRKHGLNKNNFSLSGQFGVKYGNHFPITVRVQSRRVLWWLIDSTLRAVFDPVTGNNGAPGQGAAIEPNPQIRSRVFMDARRSASTSDVRLLTAFNPATPRSRREVGTTAHPHPPQCHLVMGLIQLVRIGHSYFTILRDESARKKGQQQLQKLEEEERNRFQPAKKSSEIQLGDSLLVAYEEKKPGPIAVLRPFNPVHSCLFSPLLSEAHIEPIFRQLCALHWLLEALTIDHTHHAMKPVITCWNPKDPGGSKSSIKRINKDKSMGQRWEHFVTAPKTKKFKIPVIRATSRRLSRRGSTVSLSRTSGGSSPQSSMISVNPGSDEPQSVITQVTGSRDIEDNESSSTKPDEEPLHINLQKLLEMVREDARRTVMMENGMQRKAPSILSVLRQAKSDSACKEGQATHKSSERSSTTSGESHTQVVQKKSKGRATRDIILCKSGICSSMRAKFYSVAQEAGFCLQDKVEILVKRQEERGLQKFNSFGRVSTFQKDVAKMRHQVSVGKGDAEEIADHWYFDLLTKLPEDLKSFRPAKKILAKLQKFGENLDLRIRPHVLLKVLQDLRIWELCSPDIAVAIEFVREHIVHMPQEDYINWLQGRVNLPIRTQSALT</sequence>
<organism evidence="2 3">
    <name type="scientific">Sciurus carolinensis</name>
    <name type="common">Eastern gray squirrel</name>
    <dbReference type="NCBI Taxonomy" id="30640"/>
    <lineage>
        <taxon>Eukaryota</taxon>
        <taxon>Metazoa</taxon>
        <taxon>Chordata</taxon>
        <taxon>Craniata</taxon>
        <taxon>Vertebrata</taxon>
        <taxon>Euteleostomi</taxon>
        <taxon>Mammalia</taxon>
        <taxon>Eutheria</taxon>
        <taxon>Euarchontoglires</taxon>
        <taxon>Glires</taxon>
        <taxon>Rodentia</taxon>
        <taxon>Sciuromorpha</taxon>
        <taxon>Sciuridae</taxon>
        <taxon>Sciurinae</taxon>
        <taxon>Sciurini</taxon>
        <taxon>Sciurus</taxon>
    </lineage>
</organism>
<evidence type="ECO:0000256" key="1">
    <source>
        <dbReference type="SAM" id="MobiDB-lite"/>
    </source>
</evidence>
<feature type="region of interest" description="Disordered" evidence="1">
    <location>
        <begin position="261"/>
        <end position="281"/>
    </location>
</feature>
<feature type="region of interest" description="Disordered" evidence="1">
    <location>
        <begin position="404"/>
        <end position="468"/>
    </location>
</feature>
<reference evidence="2" key="1">
    <citation type="submission" date="2020-03" db="EMBL/GenBank/DDBJ databases">
        <title>Studies in the Genomics of Life Span.</title>
        <authorList>
            <person name="Glass D."/>
        </authorList>
    </citation>
    <scope>NUCLEOTIDE SEQUENCE</scope>
    <source>
        <strain evidence="2">SUZIE</strain>
        <tissue evidence="2">Muscle</tissue>
    </source>
</reference>
<feature type="compositionally biased region" description="Low complexity" evidence="1">
    <location>
        <begin position="524"/>
        <end position="534"/>
    </location>
</feature>
<accession>A0AA41MZN2</accession>
<dbReference type="PANTHER" id="PTHR34754">
    <property type="entry name" value="COILED-COIL DOMAIN-CONTAINING PROTEIN 60"/>
    <property type="match status" value="1"/>
</dbReference>
<feature type="compositionally biased region" description="Low complexity" evidence="1">
    <location>
        <begin position="410"/>
        <end position="428"/>
    </location>
</feature>
<gene>
    <name evidence="2" type="ORF">SUZIE_161270</name>
</gene>
<feature type="compositionally biased region" description="Basic and acidic residues" evidence="1">
    <location>
        <begin position="510"/>
        <end position="523"/>
    </location>
</feature>
<dbReference type="Pfam" id="PF15769">
    <property type="entry name" value="DUF4698"/>
    <property type="match status" value="1"/>
</dbReference>
<protein>
    <submittedName>
        <fullName evidence="2">Coiled-coil domain-containing protein 60</fullName>
    </submittedName>
</protein>
<comment type="caution">
    <text evidence="2">The sequence shown here is derived from an EMBL/GenBank/DDBJ whole genome shotgun (WGS) entry which is preliminary data.</text>
</comment>